<proteinExistence type="predicted"/>
<evidence type="ECO:0008006" key="3">
    <source>
        <dbReference type="Google" id="ProtNLM"/>
    </source>
</evidence>
<gene>
    <name evidence="1" type="ordered locus">Hsero_3746</name>
</gene>
<accession>D8IR98</accession>
<dbReference type="Pfam" id="PF11340">
    <property type="entry name" value="DUF3142"/>
    <property type="match status" value="1"/>
</dbReference>
<dbReference type="STRING" id="757424.Hsero_3746"/>
<dbReference type="EMBL" id="CP002039">
    <property type="protein sequence ID" value="ADJ65224.1"/>
    <property type="molecule type" value="Genomic_DNA"/>
</dbReference>
<dbReference type="AlphaFoldDB" id="D8IR98"/>
<protein>
    <recommendedName>
        <fullName evidence="3">DUF3142 domain-containing protein</fullName>
    </recommendedName>
</protein>
<dbReference type="Proteomes" id="UP000000329">
    <property type="component" value="Chromosome"/>
</dbReference>
<reference evidence="1 2" key="1">
    <citation type="submission" date="2010-04" db="EMBL/GenBank/DDBJ databases">
        <title>The genome of Herbaspirillum seropedicae SmR1, an endophytic, nitrogen-fixing, plant-growth promoting beta-Proteobacteria.</title>
        <authorList>
            <person name="Pedrosa F.O."/>
            <person name="Monteiro R.A."/>
            <person name="Wassem R."/>
            <person name="Cruz L.M."/>
            <person name="Ayub R.A."/>
            <person name="Colauto N.B."/>
            <person name="Fernandez M.A."/>
            <person name="Fungaro M.H.P."/>
            <person name="Grisard E.C."/>
            <person name="Hungria M."/>
            <person name="Madeira H.M.F."/>
            <person name="Nodari R.O."/>
            <person name="Osaku C.A."/>
            <person name="Petzl-Erler M.L."/>
            <person name="Terenzi H."/>
            <person name="Vieira L.G.E."/>
            <person name="Almeida M.I.M."/>
            <person name="Alves L.R."/>
            <person name="Arantes O.M.N."/>
            <person name="Balsanelli E."/>
            <person name="Barcellos F.G."/>
            <person name="Baura V.A."/>
            <person name="Binde D.R."/>
            <person name="Campo R.J."/>
            <person name="Chubatsu L.S."/>
            <person name="Chueire L.M.O."/>
            <person name="Ciferri R.R."/>
            <person name="Correa L.C."/>
            <person name="da Conceicao Silva J.L."/>
            <person name="Dabul A.N.G."/>
            <person name="Dambros B.P."/>
            <person name="Faoro H."/>
            <person name="Favetti A."/>
            <person name="Friedermann G."/>
            <person name="Furlaneto M.C."/>
            <person name="Gasques L.S."/>
            <person name="Gimenes C.C.T."/>
            <person name="Gioppo N.M.R."/>
            <person name="Glienke-Blanco C."/>
            <person name="Godoy L.P."/>
            <person name="Guerra M.P."/>
            <person name="Karp S."/>
            <person name="Kava-Cordeiro V."/>
            <person name="Margarido V.P."/>
            <person name="Mathioni S.M."/>
            <person name="Menck-Soares M.A."/>
            <person name="Murace N.K."/>
            <person name="Nicolas M.F."/>
            <person name="Oliveira C.E.C."/>
            <person name="Pagnan N.A.B."/>
            <person name="Pamphile J.A."/>
            <person name="Patussi E.V."/>
            <person name="Pereira L.F.P."/>
            <person name="Pereira-Ferrari L."/>
            <person name="Pinto F.G.S."/>
            <person name="Precoma C."/>
            <person name="Prioli A.J."/>
            <person name="Prioli S.M.A.P."/>
            <person name="Raittz R.T."/>
            <person name="Ramos H.J.O."/>
            <person name="Ribeiro E.M.S.F."/>
            <person name="Rigo L.U."/>
            <person name="Rocha C.L.M.S.C."/>
            <person name="Rocha S.N."/>
            <person name="Santos K."/>
            <person name="Satori D."/>
            <person name="Silva A.G."/>
            <person name="Simao R.C.G."/>
            <person name="Soares M.A.M."/>
            <person name="Souza E.M."/>
            <person name="Steffens M.B.R."/>
            <person name="Steindel M."/>
            <person name="Tadra-Sfeir M.Z."/>
            <person name="Takahashi E.K."/>
            <person name="Torres R.A."/>
            <person name="Valle J.S."/>
            <person name="Vernal J.I."/>
            <person name="Vilas-Boas L.A."/>
            <person name="Watanabe M.A.E."/>
            <person name="Weiss V.A."/>
            <person name="Yates M.A."/>
            <person name="Souza E.M."/>
        </authorList>
    </citation>
    <scope>NUCLEOTIDE SEQUENCE [LARGE SCALE GENOMIC DNA]</scope>
    <source>
        <strain evidence="1 2">SmR1</strain>
    </source>
</reference>
<sequence>MRAWSVQCRPFRATADTTTTSTMPFAFLPERSCRRICRGLSWMLLALLLAACSRAPAPGARLPQDAYIWQRQWTPALRTALSASHAHVARWHVLAAELGASGRWIDIDPDVEALANTGRPLLMTVRINGQLARLDAAAIQDHLLERLSAWRRRGLQPAALEIDYDCATARLPEYIAFLRSLKARVAPLDLAVTALPTWLSSPQLASLLAVADESTLQVHAVLDPRLGLFDARLAQDWLHQYAQRTRRPWHVALPAYGARVSWDAQGRIAAVESERPLLAGGLGNELMVDPQVMARFVAQLQASPPAGMAGITWFRLPTGDDRRAWSLSTWIAVLEGKPLKPGLQVQLVAGQGGNTPSDIRLNNEGNADVSLPLRVRIKVRAGDAASAGNVCSGDGINGYTLENDAQGRYLRLGQAGLLRAGASRTIGWLRCAEGGAAPDITLEMGS</sequence>
<dbReference type="InterPro" id="IPR021488">
    <property type="entry name" value="DUF3142"/>
</dbReference>
<organism evidence="1 2">
    <name type="scientific">Herbaspirillum seropedicae (strain SmR1)</name>
    <dbReference type="NCBI Taxonomy" id="757424"/>
    <lineage>
        <taxon>Bacteria</taxon>
        <taxon>Pseudomonadati</taxon>
        <taxon>Pseudomonadota</taxon>
        <taxon>Betaproteobacteria</taxon>
        <taxon>Burkholderiales</taxon>
        <taxon>Oxalobacteraceae</taxon>
        <taxon>Herbaspirillum</taxon>
    </lineage>
</organism>
<evidence type="ECO:0000313" key="2">
    <source>
        <dbReference type="Proteomes" id="UP000000329"/>
    </source>
</evidence>
<dbReference type="HOGENOM" id="CLU_039170_0_0_4"/>
<evidence type="ECO:0000313" key="1">
    <source>
        <dbReference type="EMBL" id="ADJ65224.1"/>
    </source>
</evidence>
<keyword evidence="2" id="KW-1185">Reference proteome</keyword>
<dbReference type="KEGG" id="hse:Hsero_3746"/>
<name>D8IR98_HERSS</name>
<dbReference type="eggNOG" id="COG3858">
    <property type="taxonomic scope" value="Bacteria"/>
</dbReference>